<evidence type="ECO:0000256" key="6">
    <source>
        <dbReference type="SAM" id="MobiDB-lite"/>
    </source>
</evidence>
<feature type="compositionally biased region" description="Polar residues" evidence="6">
    <location>
        <begin position="572"/>
        <end position="581"/>
    </location>
</feature>
<feature type="compositionally biased region" description="Low complexity" evidence="6">
    <location>
        <begin position="413"/>
        <end position="429"/>
    </location>
</feature>
<dbReference type="GO" id="GO:0005634">
    <property type="term" value="C:nucleus"/>
    <property type="evidence" value="ECO:0007669"/>
    <property type="project" value="UniProtKB-SubCell"/>
</dbReference>
<accession>A0A178WCI5</accession>
<keyword evidence="2" id="KW-0805">Transcription regulation</keyword>
<dbReference type="Pfam" id="PF13837">
    <property type="entry name" value="Myb_DNA-bind_4"/>
    <property type="match status" value="3"/>
</dbReference>
<feature type="compositionally biased region" description="Pro residues" evidence="6">
    <location>
        <begin position="235"/>
        <end position="244"/>
    </location>
</feature>
<proteinExistence type="predicted"/>
<feature type="region of interest" description="Disordered" evidence="6">
    <location>
        <begin position="1"/>
        <end position="63"/>
    </location>
</feature>
<evidence type="ECO:0000259" key="7">
    <source>
        <dbReference type="PROSITE" id="PS50090"/>
    </source>
</evidence>
<reference evidence="9" key="1">
    <citation type="journal article" date="2016" name="Proc. Natl. Acad. Sci. U.S.A.">
        <title>Chromosome-level assembly of Arabidopsis thaliana Ler reveals the extent of translocation and inversion polymorphisms.</title>
        <authorList>
            <person name="Zapata L."/>
            <person name="Ding J."/>
            <person name="Willing E.M."/>
            <person name="Hartwig B."/>
            <person name="Bezdan D."/>
            <person name="Jiao W.B."/>
            <person name="Patel V."/>
            <person name="Velikkakam James G."/>
            <person name="Koornneef M."/>
            <person name="Ossowski S."/>
            <person name="Schneeberger K."/>
        </authorList>
    </citation>
    <scope>NUCLEOTIDE SEQUENCE [LARGE SCALE GENOMIC DNA]</scope>
    <source>
        <strain evidence="9">cv. Landsberg erecta</strain>
    </source>
</reference>
<comment type="subcellular location">
    <subcellularLocation>
        <location evidence="1">Nucleus</location>
    </subcellularLocation>
</comment>
<dbReference type="Gene3D" id="1.10.10.60">
    <property type="entry name" value="Homeodomain-like"/>
    <property type="match status" value="2"/>
</dbReference>
<sequence>MEQGGGGGGNEVVEEASPISSRPPANNLEELMRFSAAADDGGLGGGGGGGGGGSASSSSGNRWPREETLALLRIRSDMDSTFRDATLKAPLWEHVSRSLFLSSLPFSSMLITTTKNKIKLENLNYFHVFGNRKLLELGYKRSSKKCKEKFENVQKYYKRTKETRGGRHDGKAYKFFSQLEALNTTPPSSSLDVTPLSVANPILMPSSSSSPFPVFSQPQPQTQTQPPQTHNVSFTPPPPLPLPSMGPIFTGVTFSSHSSSTASGMGSDDDDDDMDVDQANIAGSSSRKRKRGNRGGGGKMMELFEGLVRQVMQKQAAMQRSFLEALEKREQERLDREEAWKRQEMARLAREHEVMSQERAASASRDAAIISLIQKITGHTIQLPPSLSSQPPPPYQPPPAVTKRVAEPPLSTAQSQSQQPIMAIPQQQILPPPPPSHPHAHQPEQKQQQQPQQEMVMSSEQSSLPSSSRWPKAEILALINLRSGMEPRYQDNVPKGLLWEEISTSMKRMGYNRNAKRCKEKWENINKYYKKVKESNKKRPQDAKTCPYFHRLDLLYRNKVLGSGGGSSTSGLPQDQKQSPVTAMKPPQEGLVNVQQTHGSASTEEEEPIEESPQGTEKPEDLVMRELIQQQQQLQQQESMIGEYEKIEESHNYNNMEEEEDQEMDEEELDEDEKSAAFEIAFQSPANRGGNGHTEPPFLTMVQ</sequence>
<dbReference type="InterPro" id="IPR001005">
    <property type="entry name" value="SANT/Myb"/>
</dbReference>
<gene>
    <name evidence="8" type="ordered locus">AXX17_At1g33930</name>
</gene>
<protein>
    <submittedName>
        <fullName evidence="8">GTL1</fullName>
    </submittedName>
</protein>
<feature type="region of interest" description="Disordered" evidence="6">
    <location>
        <begin position="648"/>
        <end position="703"/>
    </location>
</feature>
<dbReference type="GO" id="GO:0006355">
    <property type="term" value="P:regulation of DNA-templated transcription"/>
    <property type="evidence" value="ECO:0007669"/>
    <property type="project" value="UniProtKB-ARBA"/>
</dbReference>
<feature type="compositionally biased region" description="Low complexity" evidence="6">
    <location>
        <begin position="445"/>
        <end position="468"/>
    </location>
</feature>
<dbReference type="AlphaFoldDB" id="A0A178WCI5"/>
<organism evidence="8 9">
    <name type="scientific">Arabidopsis thaliana</name>
    <name type="common">Mouse-ear cress</name>
    <dbReference type="NCBI Taxonomy" id="3702"/>
    <lineage>
        <taxon>Eukaryota</taxon>
        <taxon>Viridiplantae</taxon>
        <taxon>Streptophyta</taxon>
        <taxon>Embryophyta</taxon>
        <taxon>Tracheophyta</taxon>
        <taxon>Spermatophyta</taxon>
        <taxon>Magnoliopsida</taxon>
        <taxon>eudicotyledons</taxon>
        <taxon>Gunneridae</taxon>
        <taxon>Pentapetalae</taxon>
        <taxon>rosids</taxon>
        <taxon>malvids</taxon>
        <taxon>Brassicales</taxon>
        <taxon>Brassicaceae</taxon>
        <taxon>Camelineae</taxon>
        <taxon>Arabidopsis</taxon>
    </lineage>
</organism>
<evidence type="ECO:0000313" key="8">
    <source>
        <dbReference type="EMBL" id="OAP16159.1"/>
    </source>
</evidence>
<evidence type="ECO:0000256" key="3">
    <source>
        <dbReference type="ARBA" id="ARBA00023125"/>
    </source>
</evidence>
<feature type="domain" description="Myb-like" evidence="7">
    <location>
        <begin position="468"/>
        <end position="526"/>
    </location>
</feature>
<dbReference type="PANTHER" id="PTHR21654:SF84">
    <property type="entry name" value="SI:DKEY-66I24.7"/>
    <property type="match status" value="1"/>
</dbReference>
<name>A0A178WCI5_ARATH</name>
<keyword evidence="5" id="KW-0539">Nucleus</keyword>
<keyword evidence="3" id="KW-0238">DNA-binding</keyword>
<evidence type="ECO:0000256" key="1">
    <source>
        <dbReference type="ARBA" id="ARBA00004123"/>
    </source>
</evidence>
<dbReference type="EMBL" id="LUHQ01000001">
    <property type="protein sequence ID" value="OAP16159.1"/>
    <property type="molecule type" value="Genomic_DNA"/>
</dbReference>
<dbReference type="InterPro" id="IPR044822">
    <property type="entry name" value="Myb_DNA-bind_4"/>
</dbReference>
<dbReference type="ExpressionAtlas" id="A0A178WCI5">
    <property type="expression patterns" value="baseline and differential"/>
</dbReference>
<feature type="compositionally biased region" description="Low complexity" evidence="6">
    <location>
        <begin position="255"/>
        <end position="266"/>
    </location>
</feature>
<feature type="compositionally biased region" description="Polar residues" evidence="6">
    <location>
        <begin position="593"/>
        <end position="602"/>
    </location>
</feature>
<evidence type="ECO:0000313" key="9">
    <source>
        <dbReference type="Proteomes" id="UP000078284"/>
    </source>
</evidence>
<feature type="compositionally biased region" description="Gly residues" evidence="6">
    <location>
        <begin position="1"/>
        <end position="10"/>
    </location>
</feature>
<dbReference type="PANTHER" id="PTHR21654">
    <property type="entry name" value="FI21293P1"/>
    <property type="match status" value="1"/>
</dbReference>
<keyword evidence="4" id="KW-0804">Transcription</keyword>
<evidence type="ECO:0000256" key="4">
    <source>
        <dbReference type="ARBA" id="ARBA00023163"/>
    </source>
</evidence>
<comment type="caution">
    <text evidence="8">The sequence shown here is derived from an EMBL/GenBank/DDBJ whole genome shotgun (WGS) entry which is preliminary data.</text>
</comment>
<feature type="compositionally biased region" description="Low complexity" evidence="6">
    <location>
        <begin position="208"/>
        <end position="229"/>
    </location>
</feature>
<feature type="compositionally biased region" description="Acidic residues" evidence="6">
    <location>
        <begin position="656"/>
        <end position="673"/>
    </location>
</feature>
<dbReference type="Proteomes" id="UP000078284">
    <property type="component" value="Chromosome 1"/>
</dbReference>
<dbReference type="SMART" id="SM00717">
    <property type="entry name" value="SANT"/>
    <property type="match status" value="2"/>
</dbReference>
<feature type="compositionally biased region" description="Acidic residues" evidence="6">
    <location>
        <begin position="267"/>
        <end position="276"/>
    </location>
</feature>
<evidence type="ECO:0000256" key="5">
    <source>
        <dbReference type="ARBA" id="ARBA00023242"/>
    </source>
</evidence>
<dbReference type="CDD" id="cd12203">
    <property type="entry name" value="GT1"/>
    <property type="match status" value="2"/>
</dbReference>
<dbReference type="FunFam" id="1.10.10.60:FF:000092">
    <property type="entry name" value="Trihelix transcription factor GT-2"/>
    <property type="match status" value="1"/>
</dbReference>
<feature type="compositionally biased region" description="Pro residues" evidence="6">
    <location>
        <begin position="390"/>
        <end position="400"/>
    </location>
</feature>
<evidence type="ECO:0000256" key="2">
    <source>
        <dbReference type="ARBA" id="ARBA00023015"/>
    </source>
</evidence>
<feature type="region of interest" description="Disordered" evidence="6">
    <location>
        <begin position="382"/>
        <end position="469"/>
    </location>
</feature>
<feature type="compositionally biased region" description="Gly residues" evidence="6">
    <location>
        <begin position="41"/>
        <end position="54"/>
    </location>
</feature>
<dbReference type="GO" id="GO:0003677">
    <property type="term" value="F:DNA binding"/>
    <property type="evidence" value="ECO:0007669"/>
    <property type="project" value="UniProtKB-KW"/>
</dbReference>
<feature type="region of interest" description="Disordered" evidence="6">
    <location>
        <begin position="564"/>
        <end position="622"/>
    </location>
</feature>
<dbReference type="PROSITE" id="PS50090">
    <property type="entry name" value="MYB_LIKE"/>
    <property type="match status" value="1"/>
</dbReference>
<feature type="region of interest" description="Disordered" evidence="6">
    <location>
        <begin position="208"/>
        <end position="298"/>
    </location>
</feature>